<dbReference type="EMBL" id="JAKUDL010000003">
    <property type="protein sequence ID" value="MCH4294881.1"/>
    <property type="molecule type" value="Genomic_DNA"/>
</dbReference>
<sequence length="432" mass="46361">MFKYSPFALVVAVALGGCGGSSDSVDDYRPDVAPPSTSEPDTFKLHAVKVDGCGVGADFTDAGMLIHDANGAVLSEVSADANGKFEFELPANAKHVTVKGYSRYINWNGLLVQEPEYISFLDVSAQDLGEVRFLDKSEEANCGCRTITADVTDLAAVRTGFILDRFALDAADTQRSMQVCTVDADKLRVQLGAPDGSTSLAARIDVYNKTEFTLSLNDFSHAGVKVKVSAEVAAGSRKEVSQYFTNPYHYGSYDKTTRLASEFVYPSLSEANLFVANGDTEDSGWGILAWVDQGADLSSVKPLVLGAQGQALKTELTQGVLAKSYPLSFDFSVVSPTAVTSSFSIHHQNLQGDATSWRIHGGAKGQLPDLVLGGGEQLSQFFGANDAVSVTDLGKAMDLKSYRAERTRGQNSFLDVRDSMKVQSTLSFSIRQ</sequence>
<dbReference type="AlphaFoldDB" id="A0AAJ1BHK8"/>
<organism evidence="1 2">
    <name type="scientific">Shewanella zhuhaiensis</name>
    <dbReference type="NCBI Taxonomy" id="2919576"/>
    <lineage>
        <taxon>Bacteria</taxon>
        <taxon>Pseudomonadati</taxon>
        <taxon>Pseudomonadota</taxon>
        <taxon>Gammaproteobacteria</taxon>
        <taxon>Alteromonadales</taxon>
        <taxon>Shewanellaceae</taxon>
        <taxon>Shewanella</taxon>
    </lineage>
</organism>
<proteinExistence type="predicted"/>
<reference evidence="1 2" key="1">
    <citation type="submission" date="2022-02" db="EMBL/GenBank/DDBJ databases">
        <title>The genome sequence of Shewanella sp. 3B26.</title>
        <authorList>
            <person name="Du J."/>
        </authorList>
    </citation>
    <scope>NUCLEOTIDE SEQUENCE [LARGE SCALE GENOMIC DNA]</scope>
    <source>
        <strain evidence="1 2">3B26</strain>
    </source>
</reference>
<keyword evidence="2" id="KW-1185">Reference proteome</keyword>
<name>A0AAJ1BHK8_9GAMM</name>
<evidence type="ECO:0000313" key="1">
    <source>
        <dbReference type="EMBL" id="MCH4294881.1"/>
    </source>
</evidence>
<dbReference type="PROSITE" id="PS51257">
    <property type="entry name" value="PROKAR_LIPOPROTEIN"/>
    <property type="match status" value="1"/>
</dbReference>
<dbReference type="Proteomes" id="UP001297581">
    <property type="component" value="Unassembled WGS sequence"/>
</dbReference>
<evidence type="ECO:0000313" key="2">
    <source>
        <dbReference type="Proteomes" id="UP001297581"/>
    </source>
</evidence>
<gene>
    <name evidence="1" type="ORF">MJ923_11255</name>
</gene>
<protein>
    <submittedName>
        <fullName evidence="1">Uncharacterized protein</fullName>
    </submittedName>
</protein>
<comment type="caution">
    <text evidence="1">The sequence shown here is derived from an EMBL/GenBank/DDBJ whole genome shotgun (WGS) entry which is preliminary data.</text>
</comment>
<dbReference type="RefSeq" id="WP_240591165.1">
    <property type="nucleotide sequence ID" value="NZ_JAKUDL010000003.1"/>
</dbReference>
<accession>A0AAJ1BHK8</accession>